<accession>A0A1M7GZE5</accession>
<evidence type="ECO:0000313" key="1">
    <source>
        <dbReference type="EMBL" id="SHM21590.1"/>
    </source>
</evidence>
<dbReference type="GO" id="GO:0030435">
    <property type="term" value="P:sporulation resulting in formation of a cellular spore"/>
    <property type="evidence" value="ECO:0007669"/>
    <property type="project" value="InterPro"/>
</dbReference>
<sequence>MEEKRPSKHRIVLNDREILEINGVLNVDKFTDEDIVVSTERGVLNIKGEKMLMKQLNLDEGIIVIEGYVKALSYAEEIASAEKGKRFLSRLFK</sequence>
<evidence type="ECO:0000313" key="2">
    <source>
        <dbReference type="Proteomes" id="UP000184375"/>
    </source>
</evidence>
<dbReference type="InterPro" id="IPR012504">
    <property type="entry name" value="Spore_YabP"/>
</dbReference>
<dbReference type="STRING" id="447595.SAMN05660826_00524"/>
<keyword evidence="2" id="KW-1185">Reference proteome</keyword>
<dbReference type="Pfam" id="PF07873">
    <property type="entry name" value="YabP"/>
    <property type="match status" value="1"/>
</dbReference>
<protein>
    <submittedName>
        <fullName evidence="1">Sporulation protein YabP</fullName>
    </submittedName>
</protein>
<dbReference type="Gene3D" id="2.60.40.2000">
    <property type="match status" value="1"/>
</dbReference>
<dbReference type="PIRSF" id="PIRSF011576">
    <property type="entry name" value="YabP"/>
    <property type="match status" value="1"/>
</dbReference>
<dbReference type="AlphaFoldDB" id="A0A1M7GZE5"/>
<dbReference type="InterPro" id="IPR022476">
    <property type="entry name" value="Spore_YabP/YqfC"/>
</dbReference>
<dbReference type="InterPro" id="IPR038705">
    <property type="entry name" value="YabP_sf"/>
</dbReference>
<reference evidence="2" key="1">
    <citation type="submission" date="2016-11" db="EMBL/GenBank/DDBJ databases">
        <authorList>
            <person name="Varghese N."/>
            <person name="Submissions S."/>
        </authorList>
    </citation>
    <scope>NUCLEOTIDE SEQUENCE [LARGE SCALE GENOMIC DNA]</scope>
    <source>
        <strain evidence="2">DSM 18802</strain>
    </source>
</reference>
<dbReference type="NCBIfam" id="TIGR02892">
    <property type="entry name" value="spore_yabP"/>
    <property type="match status" value="1"/>
</dbReference>
<organism evidence="1 2">
    <name type="scientific">Caldanaerovirga acetigignens</name>
    <dbReference type="NCBI Taxonomy" id="447595"/>
    <lineage>
        <taxon>Bacteria</taxon>
        <taxon>Bacillati</taxon>
        <taxon>Bacillota</taxon>
        <taxon>Clostridia</taxon>
        <taxon>Thermosediminibacterales</taxon>
        <taxon>Thermosediminibacteraceae</taxon>
        <taxon>Caldanaerovirga</taxon>
    </lineage>
</organism>
<name>A0A1M7GZE5_9FIRM</name>
<dbReference type="Proteomes" id="UP000184375">
    <property type="component" value="Unassembled WGS sequence"/>
</dbReference>
<dbReference type="RefSeq" id="WP_084098626.1">
    <property type="nucleotide sequence ID" value="NZ_FRCR01000002.1"/>
</dbReference>
<dbReference type="OrthoDB" id="9795125at2"/>
<gene>
    <name evidence="1" type="ORF">SAMN05660826_00524</name>
</gene>
<proteinExistence type="predicted"/>
<dbReference type="EMBL" id="FRCR01000002">
    <property type="protein sequence ID" value="SHM21590.1"/>
    <property type="molecule type" value="Genomic_DNA"/>
</dbReference>